<dbReference type="NCBIfam" id="TIGR01353">
    <property type="entry name" value="dGTP_triPase"/>
    <property type="match status" value="1"/>
</dbReference>
<dbReference type="GO" id="GO:0006203">
    <property type="term" value="P:dGTP catabolic process"/>
    <property type="evidence" value="ECO:0007669"/>
    <property type="project" value="TreeGrafter"/>
</dbReference>
<proteinExistence type="inferred from homology"/>
<dbReference type="InterPro" id="IPR006674">
    <property type="entry name" value="HD_domain"/>
</dbReference>
<reference evidence="4" key="1">
    <citation type="journal article" date="2014" name="Int. J. Syst. Evol. Microbiol.">
        <title>Complete genome sequence of Corynebacterium casei LMG S-19264T (=DSM 44701T), isolated from a smear-ripened cheese.</title>
        <authorList>
            <consortium name="US DOE Joint Genome Institute (JGI-PGF)"/>
            <person name="Walter F."/>
            <person name="Albersmeier A."/>
            <person name="Kalinowski J."/>
            <person name="Ruckert C."/>
        </authorList>
    </citation>
    <scope>NUCLEOTIDE SEQUENCE</scope>
    <source>
        <strain evidence="4">CGMCC 1.15758</strain>
    </source>
</reference>
<organism evidence="4 5">
    <name type="scientific">Cysteiniphilum litorale</name>
    <dbReference type="NCBI Taxonomy" id="2056700"/>
    <lineage>
        <taxon>Bacteria</taxon>
        <taxon>Pseudomonadati</taxon>
        <taxon>Pseudomonadota</taxon>
        <taxon>Gammaproteobacteria</taxon>
        <taxon>Thiotrichales</taxon>
        <taxon>Fastidiosibacteraceae</taxon>
        <taxon>Cysteiniphilum</taxon>
    </lineage>
</organism>
<dbReference type="InterPro" id="IPR023023">
    <property type="entry name" value="dNTPase_2"/>
</dbReference>
<evidence type="ECO:0000313" key="5">
    <source>
        <dbReference type="Proteomes" id="UP000636949"/>
    </source>
</evidence>
<dbReference type="GO" id="GO:0008832">
    <property type="term" value="F:dGTPase activity"/>
    <property type="evidence" value="ECO:0007669"/>
    <property type="project" value="TreeGrafter"/>
</dbReference>
<keyword evidence="1 2" id="KW-0378">Hydrolase</keyword>
<accession>A0A8J2Z1W6</accession>
<evidence type="ECO:0000256" key="2">
    <source>
        <dbReference type="HAMAP-Rule" id="MF_01212"/>
    </source>
</evidence>
<name>A0A8J2Z1W6_9GAMM</name>
<dbReference type="Proteomes" id="UP000636949">
    <property type="component" value="Unassembled WGS sequence"/>
</dbReference>
<evidence type="ECO:0000259" key="3">
    <source>
        <dbReference type="PROSITE" id="PS51831"/>
    </source>
</evidence>
<sequence>MSSKIKRSLYQEKDYYRGVYESHPKEHFSAFRRDYARVIHSASFRRLQGKTQIFPCSESEFFRNRLTHSLEVAQVAKSIATGLNSRFDLDLDTDLVETAALCHDIGHPPFGHNGEKALHAKMREYGGFEGNAQTLRLLAKTEKKVFKGEGPIHSGKDNRFGLNLTHRTLAATLKYDKEIPSYIINSSDRPIKGYYASEKAMVEKIKQHVLFGYPLDALHGRKFKTIECSIMDLADDIAYSTYDIEDAFKGGFLDPLSMVNAEEKVLIKVQQQAELDGLHLSITDIKAILKSIFEGIIDFDAKFDDVYQQAKKLANSSYLRTKFTSNLVHYCISHVSLNYDEVCPVLSSVSLEPDVYKQVEVLKLFVYFTVISSPKMNVVRYQGREIISSLFDILINSQIETSLLPEDVGEIFYAFDPDDQVNRARVISDFIASMTDRYAIELHNRLTSSSVQSIFKPV</sequence>
<dbReference type="Pfam" id="PF13286">
    <property type="entry name" value="HD_assoc"/>
    <property type="match status" value="1"/>
</dbReference>
<dbReference type="OrthoDB" id="9803619at2"/>
<dbReference type="InterPro" id="IPR026875">
    <property type="entry name" value="PHydrolase_assoc_dom"/>
</dbReference>
<dbReference type="SMART" id="SM00471">
    <property type="entry name" value="HDc"/>
    <property type="match status" value="1"/>
</dbReference>
<dbReference type="HAMAP" id="MF_01212">
    <property type="entry name" value="dGTPase_type2"/>
    <property type="match status" value="1"/>
</dbReference>
<protein>
    <recommendedName>
        <fullName evidence="2">Deoxyguanosinetriphosphate triphosphohydrolase-like protein</fullName>
    </recommendedName>
</protein>
<dbReference type="Pfam" id="PF01966">
    <property type="entry name" value="HD"/>
    <property type="match status" value="1"/>
</dbReference>
<gene>
    <name evidence="4" type="primary">dgt</name>
    <name evidence="4" type="ORF">GCM10010995_01840</name>
</gene>
<dbReference type="Gene3D" id="1.10.3210.10">
    <property type="entry name" value="Hypothetical protein af1432"/>
    <property type="match status" value="1"/>
</dbReference>
<comment type="similarity">
    <text evidence="2">Belongs to the dGTPase family. Type 2 subfamily.</text>
</comment>
<dbReference type="CDD" id="cd00077">
    <property type="entry name" value="HDc"/>
    <property type="match status" value="1"/>
</dbReference>
<feature type="domain" description="HD" evidence="3">
    <location>
        <begin position="65"/>
        <end position="240"/>
    </location>
</feature>
<keyword evidence="5" id="KW-1185">Reference proteome</keyword>
<dbReference type="PANTHER" id="PTHR11373">
    <property type="entry name" value="DEOXYNUCLEOSIDE TRIPHOSPHATE TRIPHOSPHOHYDROLASE"/>
    <property type="match status" value="1"/>
</dbReference>
<comment type="caution">
    <text evidence="4">The sequence shown here is derived from an EMBL/GenBank/DDBJ whole genome shotgun (WGS) entry which is preliminary data.</text>
</comment>
<dbReference type="PANTHER" id="PTHR11373:SF32">
    <property type="entry name" value="DEOXYGUANOSINETRIPHOSPHATE TRIPHOSPHOHYDROLASE"/>
    <property type="match status" value="1"/>
</dbReference>
<dbReference type="EMBL" id="BMJS01000001">
    <property type="protein sequence ID" value="GGF88226.1"/>
    <property type="molecule type" value="Genomic_DNA"/>
</dbReference>
<dbReference type="PROSITE" id="PS51831">
    <property type="entry name" value="HD"/>
    <property type="match status" value="1"/>
</dbReference>
<dbReference type="InterPro" id="IPR050135">
    <property type="entry name" value="dGTPase-like"/>
</dbReference>
<dbReference type="SUPFAM" id="SSF109604">
    <property type="entry name" value="HD-domain/PDEase-like"/>
    <property type="match status" value="1"/>
</dbReference>
<dbReference type="AlphaFoldDB" id="A0A8J2Z1W6"/>
<evidence type="ECO:0000256" key="1">
    <source>
        <dbReference type="ARBA" id="ARBA00022801"/>
    </source>
</evidence>
<dbReference type="InterPro" id="IPR003607">
    <property type="entry name" value="HD/PDEase_dom"/>
</dbReference>
<reference evidence="4" key="2">
    <citation type="submission" date="2020-09" db="EMBL/GenBank/DDBJ databases">
        <authorList>
            <person name="Sun Q."/>
            <person name="Zhou Y."/>
        </authorList>
    </citation>
    <scope>NUCLEOTIDE SEQUENCE</scope>
    <source>
        <strain evidence="4">CGMCC 1.15758</strain>
    </source>
</reference>
<dbReference type="InterPro" id="IPR006261">
    <property type="entry name" value="dGTPase"/>
</dbReference>
<evidence type="ECO:0000313" key="4">
    <source>
        <dbReference type="EMBL" id="GGF88226.1"/>
    </source>
</evidence>